<dbReference type="Pfam" id="PF10099">
    <property type="entry name" value="RskA_C"/>
    <property type="match status" value="1"/>
</dbReference>
<evidence type="ECO:0000256" key="3">
    <source>
        <dbReference type="ARBA" id="ARBA00022475"/>
    </source>
</evidence>
<comment type="caution">
    <text evidence="10">The sequence shown here is derived from an EMBL/GenBank/DDBJ whole genome shotgun (WGS) entry which is preliminary data.</text>
</comment>
<comment type="subcellular location">
    <subcellularLocation>
        <location evidence="2">Cell membrane</location>
    </subcellularLocation>
    <subcellularLocation>
        <location evidence="1">Membrane</location>
        <topology evidence="1">Single-pass membrane protein</topology>
    </subcellularLocation>
</comment>
<keyword evidence="4" id="KW-0812">Transmembrane</keyword>
<evidence type="ECO:0000313" key="10">
    <source>
        <dbReference type="EMBL" id="MDI9865212.1"/>
    </source>
</evidence>
<proteinExistence type="predicted"/>
<dbReference type="RefSeq" id="WP_283370252.1">
    <property type="nucleotide sequence ID" value="NZ_JASHID010000008.1"/>
</dbReference>
<dbReference type="EMBL" id="JASHID010000008">
    <property type="protein sequence ID" value="MDI9865212.1"/>
    <property type="molecule type" value="Genomic_DNA"/>
</dbReference>
<accession>A0ABT6YP30</accession>
<sequence length="275" mass="29929">MNIQEYIASGVLESYVLGSTTADETAEVERLAQTYPIIQLEIDAVRDSIEEYALKFAKTPPPELKSRVMNALSELEEAEKANTKAVEAVAPEANVVSFTPESNNSAFSFKYAASWVLLALSVAANWFLYSNWQKSEDKVVALESQTQILASSERALKASYQENINILLSPETKRVQLGGQKPAPDAQAIVYWNSATQEVYLSSVKLPVAPEGKQYQLWAIVDGKPVDAGLLDNPETFEKMKSLGNAQAFAISLEAKGGSTTESGPKGEIFVLGNV</sequence>
<keyword evidence="11" id="KW-1185">Reference proteome</keyword>
<name>A0ABT6YP30_9BACT</name>
<evidence type="ECO:0000256" key="5">
    <source>
        <dbReference type="ARBA" id="ARBA00022989"/>
    </source>
</evidence>
<evidence type="ECO:0000256" key="7">
    <source>
        <dbReference type="ARBA" id="ARBA00029829"/>
    </source>
</evidence>
<protein>
    <recommendedName>
        <fullName evidence="8">Regulator of SigK</fullName>
    </recommendedName>
    <alternativeName>
        <fullName evidence="7">Sigma-K anti-sigma factor RskA</fullName>
    </alternativeName>
</protein>
<dbReference type="InterPro" id="IPR041916">
    <property type="entry name" value="Anti_sigma_zinc_sf"/>
</dbReference>
<evidence type="ECO:0000313" key="11">
    <source>
        <dbReference type="Proteomes" id="UP001236569"/>
    </source>
</evidence>
<gene>
    <name evidence="10" type="ORF">QM480_12810</name>
</gene>
<dbReference type="InterPro" id="IPR051474">
    <property type="entry name" value="Anti-sigma-K/W_factor"/>
</dbReference>
<keyword evidence="5" id="KW-1133">Transmembrane helix</keyword>
<dbReference type="PANTHER" id="PTHR37461">
    <property type="entry name" value="ANTI-SIGMA-K FACTOR RSKA"/>
    <property type="match status" value="1"/>
</dbReference>
<keyword evidence="6" id="KW-0472">Membrane</keyword>
<reference evidence="10 11" key="1">
    <citation type="submission" date="2023-05" db="EMBL/GenBank/DDBJ databases">
        <title>Novel species of genus Flectobacillus isolated from stream in China.</title>
        <authorList>
            <person name="Lu H."/>
        </authorList>
    </citation>
    <scope>NUCLEOTIDE SEQUENCE [LARGE SCALE GENOMIC DNA]</scope>
    <source>
        <strain evidence="10 11">DC10W</strain>
    </source>
</reference>
<dbReference type="InterPro" id="IPR018764">
    <property type="entry name" value="RskA_C"/>
</dbReference>
<evidence type="ECO:0000259" key="9">
    <source>
        <dbReference type="Pfam" id="PF10099"/>
    </source>
</evidence>
<evidence type="ECO:0000256" key="6">
    <source>
        <dbReference type="ARBA" id="ARBA00023136"/>
    </source>
</evidence>
<organism evidence="10 11">
    <name type="scientific">Flectobacillus longus</name>
    <dbReference type="NCBI Taxonomy" id="2984207"/>
    <lineage>
        <taxon>Bacteria</taxon>
        <taxon>Pseudomonadati</taxon>
        <taxon>Bacteroidota</taxon>
        <taxon>Cytophagia</taxon>
        <taxon>Cytophagales</taxon>
        <taxon>Flectobacillaceae</taxon>
        <taxon>Flectobacillus</taxon>
    </lineage>
</organism>
<feature type="domain" description="Anti-sigma K factor RskA C-terminal" evidence="9">
    <location>
        <begin position="119"/>
        <end position="269"/>
    </location>
</feature>
<evidence type="ECO:0000256" key="8">
    <source>
        <dbReference type="ARBA" id="ARBA00030803"/>
    </source>
</evidence>
<dbReference type="Proteomes" id="UP001236569">
    <property type="component" value="Unassembled WGS sequence"/>
</dbReference>
<keyword evidence="3" id="KW-1003">Cell membrane</keyword>
<evidence type="ECO:0000256" key="2">
    <source>
        <dbReference type="ARBA" id="ARBA00004236"/>
    </source>
</evidence>
<evidence type="ECO:0000256" key="4">
    <source>
        <dbReference type="ARBA" id="ARBA00022692"/>
    </source>
</evidence>
<dbReference type="Gene3D" id="1.10.10.1320">
    <property type="entry name" value="Anti-sigma factor, zinc-finger domain"/>
    <property type="match status" value="1"/>
</dbReference>
<dbReference type="PANTHER" id="PTHR37461:SF1">
    <property type="entry name" value="ANTI-SIGMA-K FACTOR RSKA"/>
    <property type="match status" value="1"/>
</dbReference>
<evidence type="ECO:0000256" key="1">
    <source>
        <dbReference type="ARBA" id="ARBA00004167"/>
    </source>
</evidence>